<dbReference type="Pfam" id="PF00117">
    <property type="entry name" value="GATase"/>
    <property type="match status" value="1"/>
</dbReference>
<protein>
    <submittedName>
        <fullName evidence="2">GMP synthase (Glutamine-hydrolyzing)</fullName>
        <ecNumber evidence="2">6.3.5.2</ecNumber>
    </submittedName>
</protein>
<sequence>MRIDVFQHVACEGPAAISDWAASHQDQLVIHKLFENDAVPPGDTLEFLVILGGPMSVNDQGPAWITEERRCIAEALTANVPVFGVCLGAQQIAKTLGATVGVGKKEVGWFPIRRTATLLPFLPETLTPLHWHGETFGVPEGAVRLFESDACANQGFVYKCQAVGLQFHMEAKTDSVASLLEHDRDYIDASPYVQTAEEIAKFPMPEENQQTLFQLLNWLRRSNKK</sequence>
<accession>A0ABS2Q9N7</accession>
<evidence type="ECO:0000259" key="1">
    <source>
        <dbReference type="Pfam" id="PF00117"/>
    </source>
</evidence>
<dbReference type="RefSeq" id="WP_205006015.1">
    <property type="nucleotide sequence ID" value="NZ_CBCRXA010000005.1"/>
</dbReference>
<dbReference type="InterPro" id="IPR017926">
    <property type="entry name" value="GATASE"/>
</dbReference>
<comment type="caution">
    <text evidence="2">The sequence shown here is derived from an EMBL/GenBank/DDBJ whole genome shotgun (WGS) entry which is preliminary data.</text>
</comment>
<dbReference type="PROSITE" id="PS51273">
    <property type="entry name" value="GATASE_TYPE_1"/>
    <property type="match status" value="1"/>
</dbReference>
<dbReference type="EC" id="6.3.5.2" evidence="2"/>
<dbReference type="CDD" id="cd01741">
    <property type="entry name" value="GATase1_1"/>
    <property type="match status" value="1"/>
</dbReference>
<name>A0ABS2Q9N7_9BACL</name>
<feature type="domain" description="Glutamine amidotransferase" evidence="1">
    <location>
        <begin position="45"/>
        <end position="173"/>
    </location>
</feature>
<dbReference type="SUPFAM" id="SSF52317">
    <property type="entry name" value="Class I glutamine amidotransferase-like"/>
    <property type="match status" value="1"/>
</dbReference>
<keyword evidence="3" id="KW-1185">Reference proteome</keyword>
<dbReference type="GO" id="GO:0003922">
    <property type="term" value="F:GMP synthase (glutamine-hydrolyzing) activity"/>
    <property type="evidence" value="ECO:0007669"/>
    <property type="project" value="UniProtKB-EC"/>
</dbReference>
<dbReference type="PANTHER" id="PTHR42695:SF5">
    <property type="entry name" value="GLUTAMINE AMIDOTRANSFERASE YLR126C-RELATED"/>
    <property type="match status" value="1"/>
</dbReference>
<dbReference type="Gene3D" id="3.40.50.880">
    <property type="match status" value="1"/>
</dbReference>
<dbReference type="InterPro" id="IPR029062">
    <property type="entry name" value="Class_I_gatase-like"/>
</dbReference>
<gene>
    <name evidence="2" type="ORF">JOC27_001136</name>
</gene>
<proteinExistence type="predicted"/>
<reference evidence="2 3" key="1">
    <citation type="submission" date="2021-01" db="EMBL/GenBank/DDBJ databases">
        <title>Genomic Encyclopedia of Type Strains, Phase IV (KMG-IV): sequencing the most valuable type-strain genomes for metagenomic binning, comparative biology and taxonomic classification.</title>
        <authorList>
            <person name="Goeker M."/>
        </authorList>
    </citation>
    <scope>NUCLEOTIDE SEQUENCE [LARGE SCALE GENOMIC DNA]</scope>
    <source>
        <strain evidence="2 3">DSM 100968</strain>
    </source>
</reference>
<evidence type="ECO:0000313" key="3">
    <source>
        <dbReference type="Proteomes" id="UP000823201"/>
    </source>
</evidence>
<organism evidence="2 3">
    <name type="scientific">Sporolactobacillus spathodeae</name>
    <dbReference type="NCBI Taxonomy" id="1465502"/>
    <lineage>
        <taxon>Bacteria</taxon>
        <taxon>Bacillati</taxon>
        <taxon>Bacillota</taxon>
        <taxon>Bacilli</taxon>
        <taxon>Bacillales</taxon>
        <taxon>Sporolactobacillaceae</taxon>
        <taxon>Sporolactobacillus</taxon>
    </lineage>
</organism>
<dbReference type="Proteomes" id="UP000823201">
    <property type="component" value="Unassembled WGS sequence"/>
</dbReference>
<keyword evidence="2" id="KW-0436">Ligase</keyword>
<evidence type="ECO:0000313" key="2">
    <source>
        <dbReference type="EMBL" id="MBM7657687.1"/>
    </source>
</evidence>
<dbReference type="InterPro" id="IPR044992">
    <property type="entry name" value="ChyE-like"/>
</dbReference>
<dbReference type="EMBL" id="JAFBEV010000007">
    <property type="protein sequence ID" value="MBM7657687.1"/>
    <property type="molecule type" value="Genomic_DNA"/>
</dbReference>
<dbReference type="PANTHER" id="PTHR42695">
    <property type="entry name" value="GLUTAMINE AMIDOTRANSFERASE YLR126C-RELATED"/>
    <property type="match status" value="1"/>
</dbReference>